<sequence length="73" mass="8335">MNSELMYFPEMMHIPHSICLNNTVLITIDLSSSEPPYKVITKFNGHRSCPALNVLNYHRCKMASNPSAPVSWR</sequence>
<comment type="caution">
    <text evidence="1">The sequence shown here is derived from an EMBL/GenBank/DDBJ whole genome shotgun (WGS) entry which is preliminary data.</text>
</comment>
<protein>
    <submittedName>
        <fullName evidence="1">Uncharacterized protein</fullName>
    </submittedName>
</protein>
<accession>A0A8J2K9R3</accession>
<evidence type="ECO:0000313" key="1">
    <source>
        <dbReference type="EMBL" id="CAG7732022.1"/>
    </source>
</evidence>
<evidence type="ECO:0000313" key="2">
    <source>
        <dbReference type="Proteomes" id="UP000708208"/>
    </source>
</evidence>
<dbReference type="Proteomes" id="UP000708208">
    <property type="component" value="Unassembled WGS sequence"/>
</dbReference>
<dbReference type="AlphaFoldDB" id="A0A8J2K9R3"/>
<organism evidence="1 2">
    <name type="scientific">Allacma fusca</name>
    <dbReference type="NCBI Taxonomy" id="39272"/>
    <lineage>
        <taxon>Eukaryota</taxon>
        <taxon>Metazoa</taxon>
        <taxon>Ecdysozoa</taxon>
        <taxon>Arthropoda</taxon>
        <taxon>Hexapoda</taxon>
        <taxon>Collembola</taxon>
        <taxon>Symphypleona</taxon>
        <taxon>Sminthuridae</taxon>
        <taxon>Allacma</taxon>
    </lineage>
</organism>
<reference evidence="1" key="1">
    <citation type="submission" date="2021-06" db="EMBL/GenBank/DDBJ databases">
        <authorList>
            <person name="Hodson N. C."/>
            <person name="Mongue J. A."/>
            <person name="Jaron S. K."/>
        </authorList>
    </citation>
    <scope>NUCLEOTIDE SEQUENCE</scope>
</reference>
<keyword evidence="2" id="KW-1185">Reference proteome</keyword>
<proteinExistence type="predicted"/>
<gene>
    <name evidence="1" type="ORF">AFUS01_LOCUS20566</name>
</gene>
<dbReference type="EMBL" id="CAJVCH010223520">
    <property type="protein sequence ID" value="CAG7732022.1"/>
    <property type="molecule type" value="Genomic_DNA"/>
</dbReference>
<name>A0A8J2K9R3_9HEXA</name>